<organism evidence="8 9">
    <name type="scientific">Syntrophotalea acetylenica</name>
    <name type="common">Pelobacter acetylenicus</name>
    <dbReference type="NCBI Taxonomy" id="29542"/>
    <lineage>
        <taxon>Bacteria</taxon>
        <taxon>Pseudomonadati</taxon>
        <taxon>Thermodesulfobacteriota</taxon>
        <taxon>Desulfuromonadia</taxon>
        <taxon>Desulfuromonadales</taxon>
        <taxon>Syntrophotaleaceae</taxon>
        <taxon>Syntrophotalea</taxon>
    </lineage>
</organism>
<evidence type="ECO:0000256" key="2">
    <source>
        <dbReference type="ARBA" id="ARBA00022908"/>
    </source>
</evidence>
<keyword evidence="9" id="KW-1185">Reference proteome</keyword>
<dbReference type="PROSITE" id="PS51900">
    <property type="entry name" value="CB"/>
    <property type="match status" value="1"/>
</dbReference>
<dbReference type="STRING" id="29542.A6070_07800"/>
<evidence type="ECO:0000259" key="6">
    <source>
        <dbReference type="PROSITE" id="PS51898"/>
    </source>
</evidence>
<dbReference type="GO" id="GO:0006310">
    <property type="term" value="P:DNA recombination"/>
    <property type="evidence" value="ECO:0007669"/>
    <property type="project" value="UniProtKB-KW"/>
</dbReference>
<dbReference type="InterPro" id="IPR011010">
    <property type="entry name" value="DNA_brk_join_enz"/>
</dbReference>
<dbReference type="InterPro" id="IPR002104">
    <property type="entry name" value="Integrase_catalytic"/>
</dbReference>
<dbReference type="Gene3D" id="1.10.150.130">
    <property type="match status" value="1"/>
</dbReference>
<proteinExistence type="inferred from homology"/>
<evidence type="ECO:0000313" key="9">
    <source>
        <dbReference type="Proteomes" id="UP000182264"/>
    </source>
</evidence>
<dbReference type="InterPro" id="IPR013762">
    <property type="entry name" value="Integrase-like_cat_sf"/>
</dbReference>
<dbReference type="RefSeq" id="WP_072287796.1">
    <property type="nucleotide sequence ID" value="NZ_CP015455.1"/>
</dbReference>
<evidence type="ECO:0000256" key="1">
    <source>
        <dbReference type="ARBA" id="ARBA00008857"/>
    </source>
</evidence>
<dbReference type="InterPro" id="IPR044068">
    <property type="entry name" value="CB"/>
</dbReference>
<evidence type="ECO:0000256" key="4">
    <source>
        <dbReference type="ARBA" id="ARBA00023172"/>
    </source>
</evidence>
<dbReference type="GO" id="GO:0015074">
    <property type="term" value="P:DNA integration"/>
    <property type="evidence" value="ECO:0007669"/>
    <property type="project" value="UniProtKB-KW"/>
</dbReference>
<dbReference type="CDD" id="cd00796">
    <property type="entry name" value="INT_Rci_Hp1_C"/>
    <property type="match status" value="1"/>
</dbReference>
<dbReference type="Proteomes" id="UP000182264">
    <property type="component" value="Chromosome"/>
</dbReference>
<keyword evidence="2" id="KW-0229">DNA integration</keyword>
<dbReference type="GO" id="GO:0003677">
    <property type="term" value="F:DNA binding"/>
    <property type="evidence" value="ECO:0007669"/>
    <property type="project" value="UniProtKB-UniRule"/>
</dbReference>
<dbReference type="PROSITE" id="PS51898">
    <property type="entry name" value="TYR_RECOMBINASE"/>
    <property type="match status" value="1"/>
</dbReference>
<protein>
    <submittedName>
        <fullName evidence="8">Integrase</fullName>
    </submittedName>
</protein>
<gene>
    <name evidence="8" type="ORF">A7E75_13775</name>
</gene>
<dbReference type="KEGG" id="pace:A6070_07800"/>
<keyword evidence="3 5" id="KW-0238">DNA-binding</keyword>
<evidence type="ECO:0000259" key="7">
    <source>
        <dbReference type="PROSITE" id="PS51900"/>
    </source>
</evidence>
<keyword evidence="4" id="KW-0233">DNA recombination</keyword>
<dbReference type="InterPro" id="IPR010998">
    <property type="entry name" value="Integrase_recombinase_N"/>
</dbReference>
<comment type="similarity">
    <text evidence="1">Belongs to the 'phage' integrase family.</text>
</comment>
<dbReference type="OrthoDB" id="9814722at2"/>
<sequence length="331" mass="38181">MSVYKRGKVFYMNFTVNGVRVFRSTGMTTKREAKRVEAAERHRLLKDSRQSPQEKTANTPLLDAIEETYQAKWKYDKDSQRSYRRACNLADLIGNVPLKDIDEGAVALLTRKLESRDSSAATINRYLACLKTILKHMKQQTDYISLRKERKGRIRVLSKEEERQVIGLLRYTDHAPRRAYFHEIADLVEVLVDTGMRLGEALSLRYEDIDFNSNLISIWINKGDRPRSVPMTSRVKSTLEARQESNQEKPFSIKAHQAETAWRWVRKEMRMESDRELVIHSLRHTTASRMVNAGVDLYVVKDILGHASIATTQIYAHLAPHKLAHAVSVLE</sequence>
<dbReference type="InterPro" id="IPR050090">
    <property type="entry name" value="Tyrosine_recombinase_XerCD"/>
</dbReference>
<dbReference type="PANTHER" id="PTHR30349:SF64">
    <property type="entry name" value="PROPHAGE INTEGRASE INTD-RELATED"/>
    <property type="match status" value="1"/>
</dbReference>
<dbReference type="PANTHER" id="PTHR30349">
    <property type="entry name" value="PHAGE INTEGRASE-RELATED"/>
    <property type="match status" value="1"/>
</dbReference>
<feature type="domain" description="Tyr recombinase" evidence="6">
    <location>
        <begin position="152"/>
        <end position="328"/>
    </location>
</feature>
<name>A0A1L3GJA0_SYNAC</name>
<dbReference type="EMBL" id="CP015518">
    <property type="protein sequence ID" value="APG25955.1"/>
    <property type="molecule type" value="Genomic_DNA"/>
</dbReference>
<feature type="domain" description="Core-binding (CB)" evidence="7">
    <location>
        <begin position="60"/>
        <end position="138"/>
    </location>
</feature>
<reference evidence="8 9" key="1">
    <citation type="journal article" date="2017" name="Genome Announc.">
        <title>Complete Genome Sequences of Two Acetylene-Fermenting Pelobacter acetylenicus Strains.</title>
        <authorList>
            <person name="Sutton J.M."/>
            <person name="Baesman S.M."/>
            <person name="Fierst J.L."/>
            <person name="Poret-Peterson A.T."/>
            <person name="Oremland R.S."/>
            <person name="Dunlap D.S."/>
            <person name="Akob D.M."/>
        </authorList>
    </citation>
    <scope>NUCLEOTIDE SEQUENCE [LARGE SCALE GENOMIC DNA]</scope>
    <source>
        <strain evidence="8 9">DSM 3247</strain>
    </source>
</reference>
<dbReference type="Pfam" id="PF00589">
    <property type="entry name" value="Phage_integrase"/>
    <property type="match status" value="1"/>
</dbReference>
<evidence type="ECO:0000256" key="3">
    <source>
        <dbReference type="ARBA" id="ARBA00023125"/>
    </source>
</evidence>
<dbReference type="SUPFAM" id="SSF56349">
    <property type="entry name" value="DNA breaking-rejoining enzymes"/>
    <property type="match status" value="1"/>
</dbReference>
<evidence type="ECO:0000256" key="5">
    <source>
        <dbReference type="PROSITE-ProRule" id="PRU01248"/>
    </source>
</evidence>
<dbReference type="AlphaFoldDB" id="A0A1L3GJA0"/>
<dbReference type="Gene3D" id="1.10.443.10">
    <property type="entry name" value="Intergrase catalytic core"/>
    <property type="match status" value="1"/>
</dbReference>
<evidence type="ECO:0000313" key="8">
    <source>
        <dbReference type="EMBL" id="APG25955.1"/>
    </source>
</evidence>
<accession>A0A1L3GJA0</accession>